<accession>A0A9X3YFI1</accession>
<gene>
    <name evidence="1" type="ORF">OEZ79_24055</name>
    <name evidence="2" type="ORF">VOF76_21525</name>
</gene>
<dbReference type="Proteomes" id="UP001357437">
    <property type="component" value="Unassembled WGS sequence"/>
</dbReference>
<sequence length="49" mass="5546">MTTKAPTRRCLLDVVESYRGCDEAASAIYDDGRTVEKMTEKIMYIAITE</sequence>
<comment type="caution">
    <text evidence="1">The sequence shown here is derived from an EMBL/GenBank/DDBJ whole genome shotgun (WGS) entry which is preliminary data.</text>
</comment>
<keyword evidence="4" id="KW-1185">Reference proteome</keyword>
<dbReference type="Proteomes" id="UP001149314">
    <property type="component" value="Unassembled WGS sequence"/>
</dbReference>
<name>A0A9X3YFI1_9ENTR</name>
<organism evidence="1 3">
    <name type="scientific">Leclercia adecarboxylata</name>
    <dbReference type="NCBI Taxonomy" id="83655"/>
    <lineage>
        <taxon>Bacteria</taxon>
        <taxon>Pseudomonadati</taxon>
        <taxon>Pseudomonadota</taxon>
        <taxon>Gammaproteobacteria</taxon>
        <taxon>Enterobacterales</taxon>
        <taxon>Enterobacteriaceae</taxon>
        <taxon>Leclercia</taxon>
    </lineage>
</organism>
<evidence type="ECO:0000313" key="4">
    <source>
        <dbReference type="Proteomes" id="UP001357437"/>
    </source>
</evidence>
<evidence type="ECO:0000313" key="1">
    <source>
        <dbReference type="EMBL" id="MDC6641296.1"/>
    </source>
</evidence>
<proteinExistence type="predicted"/>
<evidence type="ECO:0000313" key="3">
    <source>
        <dbReference type="Proteomes" id="UP001149314"/>
    </source>
</evidence>
<protein>
    <submittedName>
        <fullName evidence="1">Uncharacterized protein</fullName>
    </submittedName>
</protein>
<dbReference type="RefSeq" id="WP_158250577.1">
    <property type="nucleotide sequence ID" value="NZ_CP060824.1"/>
</dbReference>
<evidence type="ECO:0000313" key="2">
    <source>
        <dbReference type="EMBL" id="MEC3938742.1"/>
    </source>
</evidence>
<dbReference type="EMBL" id="JAYMCU010000061">
    <property type="protein sequence ID" value="MEC3938742.1"/>
    <property type="molecule type" value="Genomic_DNA"/>
</dbReference>
<dbReference type="AlphaFoldDB" id="A0A9X3YFI1"/>
<reference evidence="2 4" key="2">
    <citation type="submission" date="2024-01" db="EMBL/GenBank/DDBJ databases">
        <title>Comparative Genomics of Leclercia adecarboxylata Strains Isolated from Several Sources.</title>
        <authorList>
            <person name="Yescas-Zazueta V."/>
            <person name="Balbuena-Alonso M.G."/>
            <person name="Valencia D."/>
            <person name="Mendez-Pfeiffer P.A."/>
            <person name="Ballesteros-Monrreal M.G."/>
            <person name="Rocha-Gracia R.D.C."/>
            <person name="Barrios-Villa E."/>
        </authorList>
    </citation>
    <scope>NUCLEOTIDE SEQUENCE [LARGE SCALE GENOMIC DNA]</scope>
    <source>
        <strain evidence="2 4">33MEM</strain>
    </source>
</reference>
<reference evidence="1" key="1">
    <citation type="journal article" date="2023" name="Genes Genomics">
        <title>Genomic insights of Leclercia adecarboxylata strains linked to an outbreak in public hospitals in Mexico.</title>
        <authorList>
            <person name="Barrios-Villa E."/>
            <person name="Pacheco-Flores B."/>
            <person name="Lozano-Zarain P."/>
            <person name="Del Campo-Ortega R."/>
            <person name="de Jesus Ascencio-Montiel I."/>
            <person name="Gonzalez-Leon M."/>
            <person name="Camorlinga-Ponce M."/>
            <person name="Gaytan Cervantes F.J."/>
            <person name="Gonzalez Torres C."/>
            <person name="Aguilar E."/>
            <person name="Gonzalez Ibarra J."/>
            <person name="Torres Lopez F.J."/>
            <person name="Rosas-Vargas H."/>
            <person name="Gonzalez-Bonilla C.R."/>
            <person name="Del Carmen Rocha-Gracia R."/>
        </authorList>
    </citation>
    <scope>NUCLEOTIDE SEQUENCE</scope>
    <source>
        <strain evidence="1">Lac40</strain>
    </source>
</reference>
<dbReference type="EMBL" id="JAOURS010000048">
    <property type="protein sequence ID" value="MDC6641296.1"/>
    <property type="molecule type" value="Genomic_DNA"/>
</dbReference>